<dbReference type="PANTHER" id="PTHR31973:SF187">
    <property type="entry name" value="MUTATOR TRANSPOSASE MUDRA PROTEIN"/>
    <property type="match status" value="1"/>
</dbReference>
<feature type="region of interest" description="Disordered" evidence="1">
    <location>
        <begin position="128"/>
        <end position="178"/>
    </location>
</feature>
<evidence type="ECO:0000256" key="1">
    <source>
        <dbReference type="SAM" id="MobiDB-lite"/>
    </source>
</evidence>
<feature type="compositionally biased region" description="Polar residues" evidence="1">
    <location>
        <begin position="266"/>
        <end position="278"/>
    </location>
</feature>
<keyword evidence="3" id="KW-1185">Reference proteome</keyword>
<name>A0A7J7NR86_9MAGN</name>
<feature type="compositionally biased region" description="Polar residues" evidence="1">
    <location>
        <begin position="306"/>
        <end position="320"/>
    </location>
</feature>
<dbReference type="PANTHER" id="PTHR31973">
    <property type="entry name" value="POLYPROTEIN, PUTATIVE-RELATED"/>
    <property type="match status" value="1"/>
</dbReference>
<evidence type="ECO:0000313" key="3">
    <source>
        <dbReference type="Proteomes" id="UP000541444"/>
    </source>
</evidence>
<organism evidence="2 3">
    <name type="scientific">Kingdonia uniflora</name>
    <dbReference type="NCBI Taxonomy" id="39325"/>
    <lineage>
        <taxon>Eukaryota</taxon>
        <taxon>Viridiplantae</taxon>
        <taxon>Streptophyta</taxon>
        <taxon>Embryophyta</taxon>
        <taxon>Tracheophyta</taxon>
        <taxon>Spermatophyta</taxon>
        <taxon>Magnoliopsida</taxon>
        <taxon>Ranunculales</taxon>
        <taxon>Circaeasteraceae</taxon>
        <taxon>Kingdonia</taxon>
    </lineage>
</organism>
<accession>A0A7J7NR86</accession>
<dbReference type="EMBL" id="JACGCM010000628">
    <property type="protein sequence ID" value="KAF6169679.1"/>
    <property type="molecule type" value="Genomic_DNA"/>
</dbReference>
<protein>
    <submittedName>
        <fullName evidence="2">Uncharacterized protein</fullName>
    </submittedName>
</protein>
<dbReference type="AlphaFoldDB" id="A0A7J7NR86"/>
<gene>
    <name evidence="2" type="ORF">GIB67_004071</name>
</gene>
<dbReference type="OrthoDB" id="785835at2759"/>
<evidence type="ECO:0000313" key="2">
    <source>
        <dbReference type="EMBL" id="KAF6169679.1"/>
    </source>
</evidence>
<dbReference type="Proteomes" id="UP000541444">
    <property type="component" value="Unassembled WGS sequence"/>
</dbReference>
<feature type="region of interest" description="Disordered" evidence="1">
    <location>
        <begin position="193"/>
        <end position="320"/>
    </location>
</feature>
<sequence>MEMIVGSYDEGYIIMPELAIQVLKANPGSITTCSLDLDTNQWKTTCIAYKASIDGFLNGCRPVLGLDGCFFKGKYGGVCLTIIGLDGNNGLFPIAICFCRSLKARDMEQEVIAPSYVVLPPPLVRGPGRPRKIRIRDPNEEQGSQRKYGKYGTFGHNKKPCKGPPQQARPNVTRNSHRVDTYSSRALHRTNVGLPQEVRRGRSGNAQTGRGRGRSGNAQTGRGDIHTGRGRGRSGNAQTGTTTTTTQFGRGGVNNTSATRRGRANSAPSGRETMTTQAGEGVNNVGPSVRAVSTVKGRGRAPFQPPRSTATKSCILTQGS</sequence>
<comment type="caution">
    <text evidence="2">The sequence shown here is derived from an EMBL/GenBank/DDBJ whole genome shotgun (WGS) entry which is preliminary data.</text>
</comment>
<reference evidence="2 3" key="1">
    <citation type="journal article" date="2020" name="IScience">
        <title>Genome Sequencing of the Endangered Kingdonia uniflora (Circaeasteraceae, Ranunculales) Reveals Potential Mechanisms of Evolutionary Specialization.</title>
        <authorList>
            <person name="Sun Y."/>
            <person name="Deng T."/>
            <person name="Zhang A."/>
            <person name="Moore M.J."/>
            <person name="Landis J.B."/>
            <person name="Lin N."/>
            <person name="Zhang H."/>
            <person name="Zhang X."/>
            <person name="Huang J."/>
            <person name="Zhang X."/>
            <person name="Sun H."/>
            <person name="Wang H."/>
        </authorList>
    </citation>
    <scope>NUCLEOTIDE SEQUENCE [LARGE SCALE GENOMIC DNA]</scope>
    <source>
        <strain evidence="2">TB1705</strain>
        <tissue evidence="2">Leaf</tissue>
    </source>
</reference>
<proteinExistence type="predicted"/>